<organism evidence="8 9">
    <name type="scientific">Nosema granulosis</name>
    <dbReference type="NCBI Taxonomy" id="83296"/>
    <lineage>
        <taxon>Eukaryota</taxon>
        <taxon>Fungi</taxon>
        <taxon>Fungi incertae sedis</taxon>
        <taxon>Microsporidia</taxon>
        <taxon>Nosematidae</taxon>
        <taxon>Nosema</taxon>
    </lineage>
</organism>
<evidence type="ECO:0000256" key="1">
    <source>
        <dbReference type="ARBA" id="ARBA00022679"/>
    </source>
</evidence>
<dbReference type="GO" id="GO:0016787">
    <property type="term" value="F:hydrolase activity"/>
    <property type="evidence" value="ECO:0007669"/>
    <property type="project" value="UniProtKB-KW"/>
</dbReference>
<proteinExistence type="predicted"/>
<dbReference type="PANTHER" id="PTHR37984">
    <property type="entry name" value="PROTEIN CBG26694"/>
    <property type="match status" value="1"/>
</dbReference>
<dbReference type="OrthoDB" id="2286242at2759"/>
<dbReference type="FunFam" id="3.10.20.370:FF:000001">
    <property type="entry name" value="Retrovirus-related Pol polyprotein from transposon 17.6-like protein"/>
    <property type="match status" value="1"/>
</dbReference>
<dbReference type="PANTHER" id="PTHR37984:SF9">
    <property type="entry name" value="INTEGRASE CATALYTIC DOMAIN-CONTAINING PROTEIN"/>
    <property type="match status" value="1"/>
</dbReference>
<accession>A0A9P6GX27</accession>
<evidence type="ECO:0000259" key="7">
    <source>
        <dbReference type="Pfam" id="PF17917"/>
    </source>
</evidence>
<keyword evidence="1" id="KW-0808">Transferase</keyword>
<evidence type="ECO:0000256" key="6">
    <source>
        <dbReference type="ARBA" id="ARBA00022918"/>
    </source>
</evidence>
<reference evidence="8 9" key="1">
    <citation type="journal article" date="2020" name="Genome Biol. Evol.">
        <title>Comparative genomics of strictly vertically transmitted, feminizing microsporidia endosymbionts of amphipod crustaceans.</title>
        <authorList>
            <person name="Cormier A."/>
            <person name="Chebbi M.A."/>
            <person name="Giraud I."/>
            <person name="Wattier R."/>
            <person name="Teixeira M."/>
            <person name="Gilbert C."/>
            <person name="Rigaud T."/>
            <person name="Cordaux R."/>
        </authorList>
    </citation>
    <scope>NUCLEOTIDE SEQUENCE [LARGE SCALE GENOMIC DNA]</scope>
    <source>
        <strain evidence="8 9">Ou3-Ou53</strain>
    </source>
</reference>
<evidence type="ECO:0000256" key="2">
    <source>
        <dbReference type="ARBA" id="ARBA00022695"/>
    </source>
</evidence>
<dbReference type="GO" id="GO:0003964">
    <property type="term" value="F:RNA-directed DNA polymerase activity"/>
    <property type="evidence" value="ECO:0007669"/>
    <property type="project" value="UniProtKB-KW"/>
</dbReference>
<evidence type="ECO:0000256" key="3">
    <source>
        <dbReference type="ARBA" id="ARBA00022722"/>
    </source>
</evidence>
<sequence length="263" mass="31049">HDELMESVISKFHKLGLRINPKKVQYKLEEIKLLGVTINGQDMKPNEIKKQEALEYRKPENVKDLRRFLGLTGWFRDFIPEYAYRTVSLTEALKKDTKWNWTEDMDRSFEDLKNALRDMRGLKIPDQNKSFRVRTDASNSGLGAILLQENGDGKWVPVQWASKTLTPTERRYTISEKEMYAVLFGIKKFESDLRGRKFHLMTDHKALAEIRCKPYFENNRINRWIEKIQEFDFSIEYVKGELMPDADALSRQFETENITEGKE</sequence>
<name>A0A9P6GX27_9MICR</name>
<keyword evidence="6" id="KW-0695">RNA-directed DNA polymerase</keyword>
<feature type="domain" description="Reverse transcriptase RNase H-like" evidence="7">
    <location>
        <begin position="126"/>
        <end position="231"/>
    </location>
</feature>
<dbReference type="FunFam" id="3.30.70.270:FF:000020">
    <property type="entry name" value="Transposon Tf2-6 polyprotein-like Protein"/>
    <property type="match status" value="1"/>
</dbReference>
<dbReference type="InterPro" id="IPR043128">
    <property type="entry name" value="Rev_trsase/Diguanyl_cyclase"/>
</dbReference>
<dbReference type="Proteomes" id="UP000740883">
    <property type="component" value="Unassembled WGS sequence"/>
</dbReference>
<evidence type="ECO:0000313" key="8">
    <source>
        <dbReference type="EMBL" id="KAF9746899.1"/>
    </source>
</evidence>
<comment type="caution">
    <text evidence="8">The sequence shown here is derived from an EMBL/GenBank/DDBJ whole genome shotgun (WGS) entry which is preliminary data.</text>
</comment>
<dbReference type="CDD" id="cd09274">
    <property type="entry name" value="RNase_HI_RT_Ty3"/>
    <property type="match status" value="1"/>
</dbReference>
<dbReference type="InterPro" id="IPR043502">
    <property type="entry name" value="DNA/RNA_pol_sf"/>
</dbReference>
<feature type="non-terminal residue" evidence="8">
    <location>
        <position position="1"/>
    </location>
</feature>
<evidence type="ECO:0000256" key="4">
    <source>
        <dbReference type="ARBA" id="ARBA00022759"/>
    </source>
</evidence>
<gene>
    <name evidence="8" type="primary">pol_123</name>
    <name evidence="8" type="ORF">NGRA_3525</name>
</gene>
<feature type="non-terminal residue" evidence="8">
    <location>
        <position position="263"/>
    </location>
</feature>
<dbReference type="AlphaFoldDB" id="A0A9P6GX27"/>
<dbReference type="Gene3D" id="3.30.70.270">
    <property type="match status" value="1"/>
</dbReference>
<keyword evidence="4" id="KW-0255">Endonuclease</keyword>
<dbReference type="GO" id="GO:0004519">
    <property type="term" value="F:endonuclease activity"/>
    <property type="evidence" value="ECO:0007669"/>
    <property type="project" value="UniProtKB-KW"/>
</dbReference>
<keyword evidence="9" id="KW-1185">Reference proteome</keyword>
<dbReference type="Pfam" id="PF17917">
    <property type="entry name" value="RT_RNaseH"/>
    <property type="match status" value="1"/>
</dbReference>
<dbReference type="InterPro" id="IPR050951">
    <property type="entry name" value="Retrovirus_Pol_polyprotein"/>
</dbReference>
<dbReference type="Gene3D" id="3.10.20.370">
    <property type="match status" value="1"/>
</dbReference>
<keyword evidence="2" id="KW-0548">Nucleotidyltransferase</keyword>
<evidence type="ECO:0000256" key="5">
    <source>
        <dbReference type="ARBA" id="ARBA00022801"/>
    </source>
</evidence>
<evidence type="ECO:0000313" key="9">
    <source>
        <dbReference type="Proteomes" id="UP000740883"/>
    </source>
</evidence>
<dbReference type="EMBL" id="SBJO01001355">
    <property type="protein sequence ID" value="KAF9746899.1"/>
    <property type="molecule type" value="Genomic_DNA"/>
</dbReference>
<dbReference type="InterPro" id="IPR041373">
    <property type="entry name" value="RT_RNaseH"/>
</dbReference>
<protein>
    <submittedName>
        <fullName evidence="8">Retrovirus-related Pol polyprotein from transposon 17.6</fullName>
    </submittedName>
</protein>
<dbReference type="SUPFAM" id="SSF56672">
    <property type="entry name" value="DNA/RNA polymerases"/>
    <property type="match status" value="1"/>
</dbReference>
<keyword evidence="5" id="KW-0378">Hydrolase</keyword>
<keyword evidence="3" id="KW-0540">Nuclease</keyword>